<dbReference type="AlphaFoldDB" id="Q7M0Z6"/>
<keyword id="KW-0903">Direct protein sequencing</keyword>
<proteinExistence type="evidence at protein level"/>
<accession>Q7M0Z6</accession>
<protein>
    <submittedName>
        <fullName evidence="1">Imelysin ICMP, outer membrane</fullName>
        <ecNumber evidence="1">3.4.24.-</ecNumber>
    </submittedName>
</protein>
<reference evidence="1" key="1">
    <citation type="submission" date="2000-02" db="PIR data bank">
        <authorList>
            <person name="Ruecknagel K.P."/>
        </authorList>
    </citation>
    <scope>PROTEIN SEQUENCE</scope>
</reference>
<dbReference type="EC" id="3.4.24.-" evidence="1"/>
<name>Q7M0Z6_PSEAI</name>
<evidence type="ECO:0000313" key="1">
    <source>
        <dbReference type="PIR" id="S78776"/>
    </source>
</evidence>
<organism evidence="1">
    <name type="scientific">Pseudomonas aeruginosa</name>
    <dbReference type="NCBI Taxonomy" id="287"/>
    <lineage>
        <taxon>Bacteria</taxon>
        <taxon>Pseudomonadati</taxon>
        <taxon>Pseudomonadota</taxon>
        <taxon>Gammaproteobacteria</taxon>
        <taxon>Pseudomonadales</taxon>
        <taxon>Pseudomonadaceae</taxon>
        <taxon>Pseudomonas</taxon>
    </lineage>
</organism>
<dbReference type="PIR" id="S78776">
    <property type="entry name" value="S78776"/>
</dbReference>
<feature type="non-terminal residue" evidence="1">
    <location>
        <position position="32"/>
    </location>
</feature>
<sequence>MFFGMGSLSLGCLAGAVTDLLVSDLEYMAGQG</sequence>